<protein>
    <submittedName>
        <fullName evidence="3">Peptidase family M1</fullName>
    </submittedName>
</protein>
<feature type="transmembrane region" description="Helical" evidence="1">
    <location>
        <begin position="150"/>
        <end position="169"/>
    </location>
</feature>
<evidence type="ECO:0000259" key="2">
    <source>
        <dbReference type="Pfam" id="PF01433"/>
    </source>
</evidence>
<dbReference type="GO" id="GO:0008270">
    <property type="term" value="F:zinc ion binding"/>
    <property type="evidence" value="ECO:0007669"/>
    <property type="project" value="InterPro"/>
</dbReference>
<dbReference type="Pfam" id="PF01433">
    <property type="entry name" value="Peptidase_M1"/>
    <property type="match status" value="1"/>
</dbReference>
<feature type="domain" description="Peptidase M1 membrane alanine aminopeptidase" evidence="2">
    <location>
        <begin position="877"/>
        <end position="1057"/>
    </location>
</feature>
<feature type="transmembrane region" description="Helical" evidence="1">
    <location>
        <begin position="532"/>
        <end position="550"/>
    </location>
</feature>
<dbReference type="InterPro" id="IPR027268">
    <property type="entry name" value="Peptidase_M4/M1_CTD_sf"/>
</dbReference>
<dbReference type="SUPFAM" id="SSF55486">
    <property type="entry name" value="Metalloproteases ('zincins'), catalytic domain"/>
    <property type="match status" value="1"/>
</dbReference>
<dbReference type="Proteomes" id="UP000254808">
    <property type="component" value="Chromosome"/>
</dbReference>
<dbReference type="Gene3D" id="1.10.390.10">
    <property type="entry name" value="Neutral Protease Domain 2"/>
    <property type="match status" value="1"/>
</dbReference>
<proteinExistence type="predicted"/>
<feature type="transmembrane region" description="Helical" evidence="1">
    <location>
        <begin position="176"/>
        <end position="197"/>
    </location>
</feature>
<dbReference type="InterPro" id="IPR014782">
    <property type="entry name" value="Peptidase_M1_dom"/>
</dbReference>
<dbReference type="AlphaFoldDB" id="A0A345UG65"/>
<dbReference type="EMBL" id="CP027806">
    <property type="protein sequence ID" value="AXI99466.1"/>
    <property type="molecule type" value="Genomic_DNA"/>
</dbReference>
<feature type="transmembrane region" description="Helical" evidence="1">
    <location>
        <begin position="477"/>
        <end position="497"/>
    </location>
</feature>
<sequence>MWTFIQYELNFWLRRPMLWVFFALVTVMVGGAVSSDFITIGGTTADTVYRNAPTAIQDFYAVMGIITLLMVTAFMNSTANRDISSGMSALVFSSPIRERDYFFGKFIGAFLIACIPMLGTSLGILLGPLMPWADSARFTSVFWGAHLQSFLIFGIANTLIMGVLVYGLAVTFRNTMVSFVGAMVILVMVSISSGIGSNLDNQWIAALSDPFGLTALDQVSRFLSIDEQNTITAPFESWLLWNRLGWMALSFAIMGLLYWRFSFTESGWTFFRRKKRSDASEIAESQPQAPGYAPMRNFTAPVAAGFSWTALFSMVRFQTVSILRNQVFLIILLIGLINLGGNLTFFYDWYGTPVYPTSYSVIDRIAGGFYIFMIAIIVFYTGVLVWKERDAGISDMLDASAVSTGTIFVSKFIAMMLALAAVQIVLILAGIITQLLSGYPQIDFTHYVVELLIMDMLTFAQLVAVALLIHTLVNNRYVGYFVFVAVLVARASLQGALRTEFNMFMLWNQPSRIFSDMNGYGPFVPGMVWFNLYWAFFAGLLLIAAYAFFVRGHHSRFSDRLTEAGRRFRKARIPALALFTAFLASGGWIYYNTAVLNTYISSKEMEQIQLNYELTYKQYEGIAQPRWVHFDYEIDIHPYERALFVRASAVIVNKSEAALDSLHFTLPGSVRPENMLIDIPGATLALDDARHGYRIYTLGQPLMPGDSLHIQLRSEIVTRGFENEVSFTSLTQNGSFFNNFDIMPFFGYQSGYEVQSPTRRARLGLPERARMPVLDENDLVSRANHYVSGDSDWITMRAVLSTAEDQIAVAPGSLKREWTQDGRRYFEYELDHKALNFYAFMSARYEVARERWNEVDIEVYYAPRHSMNVPNMLSSIRKSLEYYTTHFGPYHHTQARIIQFPRYSSFAQAFPGTMPYSEGIGFISDLRNLGPGDIDPVFYVVAHEMAHQYWAHQVIGARMQGAEMLSETFSQYAALMVMEQAFGREQMDKFLRHETNSYLRGRGRERIAERPLMQAEEQSYIYYNKGSIVMYYLKEMIGEENVNRALRSLIDTYGYQEPPYPTTLSAVRAFREVTPDSLQYLIEDLFETITFFSNTAVSAEFEQDGDEYIVTLTTRTEKFRADSLGVLAPVPLNDFIDIGIFARPEQGLRLGEALLMERVHITQEENTFVRRVSAEPRTAGIDPWNVLIDRQPETNTRRVTRR</sequence>
<feature type="transmembrane region" description="Helical" evidence="1">
    <location>
        <begin position="367"/>
        <end position="386"/>
    </location>
</feature>
<feature type="transmembrane region" description="Helical" evidence="1">
    <location>
        <begin position="327"/>
        <end position="347"/>
    </location>
</feature>
<dbReference type="OrthoDB" id="100605at2"/>
<evidence type="ECO:0000313" key="3">
    <source>
        <dbReference type="EMBL" id="AXI99466.1"/>
    </source>
</evidence>
<keyword evidence="1" id="KW-0812">Transmembrane</keyword>
<evidence type="ECO:0000256" key="1">
    <source>
        <dbReference type="SAM" id="Phobius"/>
    </source>
</evidence>
<feature type="transmembrane region" description="Helical" evidence="1">
    <location>
        <begin position="571"/>
        <end position="591"/>
    </location>
</feature>
<feature type="transmembrane region" description="Helical" evidence="1">
    <location>
        <begin position="444"/>
        <end position="470"/>
    </location>
</feature>
<feature type="transmembrane region" description="Helical" evidence="1">
    <location>
        <begin position="407"/>
        <end position="432"/>
    </location>
</feature>
<dbReference type="Pfam" id="PF12730">
    <property type="entry name" value="ABC2_membrane_4"/>
    <property type="match status" value="1"/>
</dbReference>
<feature type="transmembrane region" description="Helical" evidence="1">
    <location>
        <begin position="106"/>
        <end position="130"/>
    </location>
</feature>
<dbReference type="KEGG" id="cprv:CYPRO_0179"/>
<keyword evidence="1" id="KW-0472">Membrane</keyword>
<feature type="transmembrane region" description="Helical" evidence="1">
    <location>
        <begin position="244"/>
        <end position="261"/>
    </location>
</feature>
<organism evidence="3 4">
    <name type="scientific">Cyclonatronum proteinivorum</name>
    <dbReference type="NCBI Taxonomy" id="1457365"/>
    <lineage>
        <taxon>Bacteria</taxon>
        <taxon>Pseudomonadati</taxon>
        <taxon>Balneolota</taxon>
        <taxon>Balneolia</taxon>
        <taxon>Balneolales</taxon>
        <taxon>Cyclonatronaceae</taxon>
        <taxon>Cyclonatronum</taxon>
    </lineage>
</organism>
<evidence type="ECO:0000313" key="4">
    <source>
        <dbReference type="Proteomes" id="UP000254808"/>
    </source>
</evidence>
<name>A0A345UG65_9BACT</name>
<dbReference type="GO" id="GO:0008237">
    <property type="term" value="F:metallopeptidase activity"/>
    <property type="evidence" value="ECO:0007669"/>
    <property type="project" value="InterPro"/>
</dbReference>
<accession>A0A345UG65</accession>
<reference evidence="3 4" key="1">
    <citation type="submission" date="2018-03" db="EMBL/GenBank/DDBJ databases">
        <title>Phenotypic and genomic properties of Cyclonatronum proteinivorum gen. nov., sp. nov., a haloalkaliphilic bacteroidete from soda lakes possessing Na+-translocating rhodopsin.</title>
        <authorList>
            <person name="Toshchakov S.V."/>
            <person name="Korzhenkov A."/>
            <person name="Samarov N.I."/>
            <person name="Kublanov I.V."/>
            <person name="Muntyan M.S."/>
            <person name="Sorokin D.Y."/>
        </authorList>
    </citation>
    <scope>NUCLEOTIDE SEQUENCE [LARGE SCALE GENOMIC DNA]</scope>
    <source>
        <strain evidence="3 4">Omega</strain>
    </source>
</reference>
<keyword evidence="4" id="KW-1185">Reference proteome</keyword>
<keyword evidence="1" id="KW-1133">Transmembrane helix</keyword>
<gene>
    <name evidence="3" type="ORF">CYPRO_0179</name>
</gene>
<dbReference type="RefSeq" id="WP_114982708.1">
    <property type="nucleotide sequence ID" value="NZ_CP027806.1"/>
</dbReference>
<feature type="transmembrane region" description="Helical" evidence="1">
    <location>
        <begin position="59"/>
        <end position="79"/>
    </location>
</feature>